<accession>A0A939JKN3</accession>
<sequence>MRWPPTAGRPCWRGRAATVRTASTSASRARERRCSLSSAEAEAAAAAAADLGLLSPVSAGARAEAATGDLAYLQAMVDAEVALLRARGLAAEPVDARDLDVRDLALRAGTDGNPVIPLVAELRPLLGPETHRGATSQDILDTATMLVARDTVTLIVADLHATAEALEALAREHRDTPMPARTLTQQAVPTTFGLKAAGWRSLALDARDRLQSLTFPAQLGGAAGTLSALAELPLVSTPLILVESYAAELALTAPLLPWHTLRTPVADLSTALAFTTTALGKLAADTATLSRTEIAELSEGTGGTSSAMPHKSNPVHSALITSAARQAPHLAAILLASLVAEDERPPGAWHAEWQPLRTLLRLTGAAAEHAAALTTTLRVDPARMRASLDLTGGLIISERLATTLGRARTEELLAEAAAKNVPLTALITDRNLTDPAQYTGAAAELVDRALERR</sequence>
<dbReference type="Gene3D" id="1.10.275.10">
    <property type="entry name" value="Fumarase/aspartase (N-terminal domain)"/>
    <property type="match status" value="1"/>
</dbReference>
<organism evidence="4 5">
    <name type="scientific">Streptomyces beijiangensis</name>
    <dbReference type="NCBI Taxonomy" id="163361"/>
    <lineage>
        <taxon>Bacteria</taxon>
        <taxon>Bacillati</taxon>
        <taxon>Actinomycetota</taxon>
        <taxon>Actinomycetes</taxon>
        <taxon>Kitasatosporales</taxon>
        <taxon>Streptomycetaceae</taxon>
        <taxon>Streptomyces</taxon>
    </lineage>
</organism>
<proteinExistence type="inferred from homology"/>
<name>A0A939JKN3_9ACTN</name>
<dbReference type="SUPFAM" id="SSF48557">
    <property type="entry name" value="L-aspartase-like"/>
    <property type="match status" value="1"/>
</dbReference>
<dbReference type="InterPro" id="IPR022761">
    <property type="entry name" value="Fumarate_lyase_N"/>
</dbReference>
<dbReference type="PRINTS" id="PR00149">
    <property type="entry name" value="FUMRATELYASE"/>
</dbReference>
<dbReference type="InterPro" id="IPR008948">
    <property type="entry name" value="L-Aspartase-like"/>
</dbReference>
<evidence type="ECO:0000313" key="5">
    <source>
        <dbReference type="Proteomes" id="UP000664167"/>
    </source>
</evidence>
<dbReference type="Pfam" id="PF00206">
    <property type="entry name" value="Lyase_1"/>
    <property type="match status" value="1"/>
</dbReference>
<comment type="caution">
    <text evidence="4">The sequence shown here is derived from an EMBL/GenBank/DDBJ whole genome shotgun (WGS) entry which is preliminary data.</text>
</comment>
<feature type="domain" description="Fumarate lyase N-terminal" evidence="3">
    <location>
        <begin position="130"/>
        <end position="327"/>
    </location>
</feature>
<dbReference type="AlphaFoldDB" id="A0A939JKN3"/>
<dbReference type="GO" id="GO:0016829">
    <property type="term" value="F:lyase activity"/>
    <property type="evidence" value="ECO:0007669"/>
    <property type="project" value="UniProtKB-KW"/>
</dbReference>
<reference evidence="4" key="1">
    <citation type="submission" date="2021-03" db="EMBL/GenBank/DDBJ databases">
        <title>Streptomyces poriferae sp. nov., a novel marine sponge-derived Actinobacteria species with anti-MRSA activity.</title>
        <authorList>
            <person name="Sandoval-Powers M."/>
            <person name="Kralova S."/>
            <person name="Nguyen G.-S."/>
            <person name="Fawwal D."/>
            <person name="Degnes K."/>
            <person name="Klinkenberg G."/>
            <person name="Sletta H."/>
            <person name="Wentzel A."/>
            <person name="Liles M.R."/>
        </authorList>
    </citation>
    <scope>NUCLEOTIDE SEQUENCE</scope>
    <source>
        <strain evidence="4">DSM 41794</strain>
    </source>
</reference>
<dbReference type="InterPro" id="IPR000362">
    <property type="entry name" value="Fumarate_lyase_fam"/>
</dbReference>
<dbReference type="Proteomes" id="UP000664167">
    <property type="component" value="Unassembled WGS sequence"/>
</dbReference>
<evidence type="ECO:0000313" key="4">
    <source>
        <dbReference type="EMBL" id="MBO0514864.1"/>
    </source>
</evidence>
<dbReference type="PANTHER" id="PTHR43172:SF2">
    <property type="entry name" value="ADENYLOSUCCINATE LYASE C-TERMINAL DOMAIN-CONTAINING PROTEIN"/>
    <property type="match status" value="1"/>
</dbReference>
<dbReference type="PRINTS" id="PR00145">
    <property type="entry name" value="ARGSUCLYASE"/>
</dbReference>
<dbReference type="Gene3D" id="1.20.200.10">
    <property type="entry name" value="Fumarase/aspartase (Central domain)"/>
    <property type="match status" value="1"/>
</dbReference>
<comment type="similarity">
    <text evidence="2">Belongs to the class-II fumarase/aspartase family.</text>
</comment>
<evidence type="ECO:0000256" key="2">
    <source>
        <dbReference type="ARBA" id="ARBA00034772"/>
    </source>
</evidence>
<evidence type="ECO:0000256" key="1">
    <source>
        <dbReference type="ARBA" id="ARBA00023239"/>
    </source>
</evidence>
<keyword evidence="1" id="KW-0456">Lyase</keyword>
<gene>
    <name evidence="4" type="ORF">J0695_24150</name>
</gene>
<dbReference type="InterPro" id="IPR024083">
    <property type="entry name" value="Fumarase/histidase_N"/>
</dbReference>
<evidence type="ECO:0000259" key="3">
    <source>
        <dbReference type="Pfam" id="PF00206"/>
    </source>
</evidence>
<keyword evidence="5" id="KW-1185">Reference proteome</keyword>
<dbReference type="EMBL" id="JAFLRJ010000239">
    <property type="protein sequence ID" value="MBO0514864.1"/>
    <property type="molecule type" value="Genomic_DNA"/>
</dbReference>
<dbReference type="PANTHER" id="PTHR43172">
    <property type="entry name" value="ADENYLOSUCCINATE LYASE"/>
    <property type="match status" value="1"/>
</dbReference>
<protein>
    <submittedName>
        <fullName evidence="4">3-carboxy-cis,cis-muconate cycloisomerase</fullName>
    </submittedName>
</protein>